<dbReference type="Gene3D" id="3.40.50.2000">
    <property type="entry name" value="Glycogen Phosphorylase B"/>
    <property type="match status" value="2"/>
</dbReference>
<dbReference type="InterPro" id="IPR050194">
    <property type="entry name" value="Glycosyltransferase_grp1"/>
</dbReference>
<feature type="domain" description="Glycosyltransferase subfamily 4-like N-terminal" evidence="2">
    <location>
        <begin position="15"/>
        <end position="202"/>
    </location>
</feature>
<evidence type="ECO:0000259" key="1">
    <source>
        <dbReference type="Pfam" id="PF00534"/>
    </source>
</evidence>
<dbReference type="SUPFAM" id="SSF53756">
    <property type="entry name" value="UDP-Glycosyltransferase/glycogen phosphorylase"/>
    <property type="match status" value="1"/>
</dbReference>
<evidence type="ECO:0000313" key="3">
    <source>
        <dbReference type="EMBL" id="MEX1668613.1"/>
    </source>
</evidence>
<name>A0ABV3U456_9GAMM</name>
<protein>
    <submittedName>
        <fullName evidence="3">Glycosyltransferase WbuB</fullName>
    </submittedName>
</protein>
<gene>
    <name evidence="3" type="ORF">AB4876_06800</name>
</gene>
<sequence>MKILVVGLNYSPELTGIGKYTGEMTEWFATQGHEVRVVTAPPYYPQWVVQKPYKSYVYKMELINGVVVYRCPIFVPKNITTLTRLIHLISFALSSFPLLLRQLFWRPDIVINPVPSLFSSPMCALVSRLCGAKSILHIQDYEIDAMFGLGMANEGFVGKFARVFERLVLRSFDRVSTISRSMMNKARQKSVDEDKLIFFPNWSDTSFFKGAVCSEELRNSLAVPAGNKMILYSGNVGDKQGLEQVVDAAEYFKDKPYYFVIVGDGSGKEKLKSLVLERGLQNISFSPLLALEQLPTLLASADCHLVIQKKGVADAVLPSKLTNIMAVGGNSVITAEADTELGLLCKNYAGIAELVEPEDVAALVLGIEKALNLSSPNDIASAYALEHIDKDKVLRSFEATLEGLTSSVDVV</sequence>
<dbReference type="EMBL" id="JBFRYA010000005">
    <property type="protein sequence ID" value="MEX1668613.1"/>
    <property type="molecule type" value="Genomic_DNA"/>
</dbReference>
<evidence type="ECO:0000259" key="2">
    <source>
        <dbReference type="Pfam" id="PF13579"/>
    </source>
</evidence>
<dbReference type="PANTHER" id="PTHR45947">
    <property type="entry name" value="SULFOQUINOVOSYL TRANSFERASE SQD2"/>
    <property type="match status" value="1"/>
</dbReference>
<dbReference type="CDD" id="cd03794">
    <property type="entry name" value="GT4_WbuB-like"/>
    <property type="match status" value="1"/>
</dbReference>
<feature type="domain" description="Glycosyl transferase family 1" evidence="1">
    <location>
        <begin position="215"/>
        <end position="379"/>
    </location>
</feature>
<dbReference type="RefSeq" id="WP_368380901.1">
    <property type="nucleotide sequence ID" value="NZ_JBFRYA010000005.1"/>
</dbReference>
<dbReference type="Pfam" id="PF13579">
    <property type="entry name" value="Glyco_trans_4_4"/>
    <property type="match status" value="1"/>
</dbReference>
<reference evidence="3 4" key="1">
    <citation type="journal article" date="2011" name="Int. J. Syst. Evol. Microbiol.">
        <title>Zhongshania antarctica gen. nov., sp. nov. and Zhongshania guokunii sp. nov., gammaproteobacteria respectively isolated from coastal attached (fast) ice and surface seawater of the Antarctic.</title>
        <authorList>
            <person name="Li H.J."/>
            <person name="Zhang X.Y."/>
            <person name="Chen C.X."/>
            <person name="Zhang Y.J."/>
            <person name="Gao Z.M."/>
            <person name="Yu Y."/>
            <person name="Chen X.L."/>
            <person name="Chen B."/>
            <person name="Zhang Y.Z."/>
        </authorList>
    </citation>
    <scope>NUCLEOTIDE SEQUENCE [LARGE SCALE GENOMIC DNA]</scope>
    <source>
        <strain evidence="3 4">ZS6-22T</strain>
    </source>
</reference>
<proteinExistence type="predicted"/>
<dbReference type="Proteomes" id="UP001557485">
    <property type="component" value="Unassembled WGS sequence"/>
</dbReference>
<keyword evidence="4" id="KW-1185">Reference proteome</keyword>
<dbReference type="PANTHER" id="PTHR45947:SF3">
    <property type="entry name" value="SULFOQUINOVOSYL TRANSFERASE SQD2"/>
    <property type="match status" value="1"/>
</dbReference>
<evidence type="ECO:0000313" key="4">
    <source>
        <dbReference type="Proteomes" id="UP001557485"/>
    </source>
</evidence>
<dbReference type="Pfam" id="PF00534">
    <property type="entry name" value="Glycos_transf_1"/>
    <property type="match status" value="1"/>
</dbReference>
<dbReference type="NCBIfam" id="NF007640">
    <property type="entry name" value="PRK10307.1"/>
    <property type="match status" value="1"/>
</dbReference>
<comment type="caution">
    <text evidence="3">The sequence shown here is derived from an EMBL/GenBank/DDBJ whole genome shotgun (WGS) entry which is preliminary data.</text>
</comment>
<dbReference type="InterPro" id="IPR028098">
    <property type="entry name" value="Glyco_trans_4-like_N"/>
</dbReference>
<dbReference type="InterPro" id="IPR001296">
    <property type="entry name" value="Glyco_trans_1"/>
</dbReference>
<organism evidence="3 4">
    <name type="scientific">Zhongshania guokunii</name>
    <dbReference type="NCBI Taxonomy" id="641783"/>
    <lineage>
        <taxon>Bacteria</taxon>
        <taxon>Pseudomonadati</taxon>
        <taxon>Pseudomonadota</taxon>
        <taxon>Gammaproteobacteria</taxon>
        <taxon>Cellvibrionales</taxon>
        <taxon>Spongiibacteraceae</taxon>
        <taxon>Zhongshania</taxon>
    </lineage>
</organism>
<accession>A0ABV3U456</accession>